<dbReference type="EMBL" id="BARV01009217">
    <property type="protein sequence ID" value="GAI13740.1"/>
    <property type="molecule type" value="Genomic_DNA"/>
</dbReference>
<reference evidence="1" key="1">
    <citation type="journal article" date="2014" name="Front. Microbiol.">
        <title>High frequency of phylogenetically diverse reductive dehalogenase-homologous genes in deep subseafloor sedimentary metagenomes.</title>
        <authorList>
            <person name="Kawai M."/>
            <person name="Futagami T."/>
            <person name="Toyoda A."/>
            <person name="Takaki Y."/>
            <person name="Nishi S."/>
            <person name="Hori S."/>
            <person name="Arai W."/>
            <person name="Tsubouchi T."/>
            <person name="Morono Y."/>
            <person name="Uchiyama I."/>
            <person name="Ito T."/>
            <person name="Fujiyama A."/>
            <person name="Inagaki F."/>
            <person name="Takami H."/>
        </authorList>
    </citation>
    <scope>NUCLEOTIDE SEQUENCE</scope>
    <source>
        <strain evidence="1">Expedition CK06-06</strain>
    </source>
</reference>
<organism evidence="1">
    <name type="scientific">marine sediment metagenome</name>
    <dbReference type="NCBI Taxonomy" id="412755"/>
    <lineage>
        <taxon>unclassified sequences</taxon>
        <taxon>metagenomes</taxon>
        <taxon>ecological metagenomes</taxon>
    </lineage>
</organism>
<comment type="caution">
    <text evidence="1">The sequence shown here is derived from an EMBL/GenBank/DDBJ whole genome shotgun (WGS) entry which is preliminary data.</text>
</comment>
<dbReference type="AlphaFoldDB" id="X1MGB8"/>
<gene>
    <name evidence="1" type="ORF">S06H3_18256</name>
</gene>
<sequence>LVSADVAAVFLADFAHVDHFHTSSFVSWAALNKSY</sequence>
<proteinExistence type="predicted"/>
<accession>X1MGB8</accession>
<feature type="non-terminal residue" evidence="1">
    <location>
        <position position="1"/>
    </location>
</feature>
<protein>
    <submittedName>
        <fullName evidence="1">Uncharacterized protein</fullName>
    </submittedName>
</protein>
<name>X1MGB8_9ZZZZ</name>
<evidence type="ECO:0000313" key="1">
    <source>
        <dbReference type="EMBL" id="GAI13740.1"/>
    </source>
</evidence>